<evidence type="ECO:0000256" key="3">
    <source>
        <dbReference type="ARBA" id="ARBA00022729"/>
    </source>
</evidence>
<feature type="transmembrane region" description="Helical" evidence="5">
    <location>
        <begin position="100"/>
        <end position="122"/>
    </location>
</feature>
<keyword evidence="8" id="KW-1185">Reference proteome</keyword>
<feature type="region of interest" description="Disordered" evidence="4">
    <location>
        <begin position="128"/>
        <end position="175"/>
    </location>
</feature>
<comment type="subcellular location">
    <subcellularLocation>
        <location evidence="1">Cell membrane</location>
        <topology evidence="1">Single-pass type I membrane protein</topology>
    </subcellularLocation>
</comment>
<evidence type="ECO:0000256" key="4">
    <source>
        <dbReference type="SAM" id="MobiDB-lite"/>
    </source>
</evidence>
<evidence type="ECO:0000256" key="5">
    <source>
        <dbReference type="SAM" id="Phobius"/>
    </source>
</evidence>
<keyword evidence="5" id="KW-1133">Transmembrane helix</keyword>
<dbReference type="EMBL" id="JBIYXZ010002075">
    <property type="protein sequence ID" value="KAL3057092.1"/>
    <property type="molecule type" value="Genomic_DNA"/>
</dbReference>
<evidence type="ECO:0008006" key="9">
    <source>
        <dbReference type="Google" id="ProtNLM"/>
    </source>
</evidence>
<organism evidence="7 8">
    <name type="scientific">Pagothenia borchgrevinki</name>
    <name type="common">Bald rockcod</name>
    <name type="synonym">Trematomus borchgrevinki</name>
    <dbReference type="NCBI Taxonomy" id="8213"/>
    <lineage>
        <taxon>Eukaryota</taxon>
        <taxon>Metazoa</taxon>
        <taxon>Chordata</taxon>
        <taxon>Craniata</taxon>
        <taxon>Vertebrata</taxon>
        <taxon>Euteleostomi</taxon>
        <taxon>Actinopterygii</taxon>
        <taxon>Neopterygii</taxon>
        <taxon>Teleostei</taxon>
        <taxon>Neoteleostei</taxon>
        <taxon>Acanthomorphata</taxon>
        <taxon>Eupercaria</taxon>
        <taxon>Perciformes</taxon>
        <taxon>Notothenioidei</taxon>
        <taxon>Nototheniidae</taxon>
        <taxon>Pagothenia</taxon>
    </lineage>
</organism>
<evidence type="ECO:0000256" key="6">
    <source>
        <dbReference type="SAM" id="SignalP"/>
    </source>
</evidence>
<accession>A0ABD2GT86</accession>
<dbReference type="Proteomes" id="UP001619887">
    <property type="component" value="Unassembled WGS sequence"/>
</dbReference>
<evidence type="ECO:0000256" key="2">
    <source>
        <dbReference type="ARBA" id="ARBA00022475"/>
    </source>
</evidence>
<keyword evidence="5" id="KW-0472">Membrane</keyword>
<keyword evidence="5" id="KW-0812">Transmembrane</keyword>
<sequence>MSSMCVRAALAVLLLFIATVEAGEGGVTFWGEEFTMTCPEKGYFNKRNKTIQTQGEMQLTLKYDDASKGLHHCQYEESPEKKYYFYVRGKTCTNCFEVDATLFGLAIAADVVGTVIVMIIIYRCTKKKSSAGPPQTSKAPARTGGRAPPVPSPDYESLNPHTRSQDPYSVVNRMG</sequence>
<comment type="caution">
    <text evidence="7">The sequence shown here is derived from an EMBL/GenBank/DDBJ whole genome shotgun (WGS) entry which is preliminary data.</text>
</comment>
<reference evidence="7 8" key="2">
    <citation type="journal article" date="2024" name="G3 (Bethesda)">
        <title>The genome of the cryopelagic Antarctic bald notothen, Trematomus borchgrevinki.</title>
        <authorList>
            <person name="Rayamajhi N."/>
            <person name="Rivera-Colon A.G."/>
            <person name="Minhas B.F."/>
            <person name="Cheng C.C."/>
            <person name="Catchen J.M."/>
        </authorList>
    </citation>
    <scope>NUCLEOTIDE SEQUENCE [LARGE SCALE GENOMIC DNA]</scope>
    <source>
        <strain evidence="7">AGRC-2024</strain>
    </source>
</reference>
<proteinExistence type="predicted"/>
<reference evidence="7 8" key="1">
    <citation type="journal article" date="2022" name="G3 (Bethesda)">
        <title>Evaluating Illumina-, Nanopore-, and PacBio-based genome assembly strategies with the bald notothen, Trematomus borchgrevinki.</title>
        <authorList>
            <person name="Rayamajhi N."/>
            <person name="Cheng C.C."/>
            <person name="Catchen J.M."/>
        </authorList>
    </citation>
    <scope>NUCLEOTIDE SEQUENCE [LARGE SCALE GENOMIC DNA]</scope>
    <source>
        <strain evidence="7">AGRC-2024</strain>
    </source>
</reference>
<feature type="chain" id="PRO_5044794743" description="T-cell surface glycoprotein CD3 epsilon chain" evidence="6">
    <location>
        <begin position="23"/>
        <end position="175"/>
    </location>
</feature>
<keyword evidence="2" id="KW-1003">Cell membrane</keyword>
<evidence type="ECO:0000256" key="1">
    <source>
        <dbReference type="ARBA" id="ARBA00004251"/>
    </source>
</evidence>
<dbReference type="Pfam" id="PF16681">
    <property type="entry name" value="Ig_5"/>
    <property type="match status" value="1"/>
</dbReference>
<protein>
    <recommendedName>
        <fullName evidence="9">T-cell surface glycoprotein CD3 epsilon chain</fullName>
    </recommendedName>
</protein>
<name>A0ABD2GT86_PAGBO</name>
<dbReference type="InterPro" id="IPR015484">
    <property type="entry name" value="CD3_esu/gsu/dsu"/>
</dbReference>
<dbReference type="AlphaFoldDB" id="A0ABD2GT86"/>
<dbReference type="PANTHER" id="PTHR10570">
    <property type="entry name" value="T-CELL SURFACE GLYCOPROTEIN CD3 GAMMA CHAIN / DELTA CHAIN"/>
    <property type="match status" value="1"/>
</dbReference>
<feature type="signal peptide" evidence="6">
    <location>
        <begin position="1"/>
        <end position="22"/>
    </location>
</feature>
<gene>
    <name evidence="7" type="ORF">OYC64_007553</name>
</gene>
<keyword evidence="3 6" id="KW-0732">Signal</keyword>
<dbReference type="GO" id="GO:0005886">
    <property type="term" value="C:plasma membrane"/>
    <property type="evidence" value="ECO:0007669"/>
    <property type="project" value="UniProtKB-SubCell"/>
</dbReference>
<dbReference type="PANTHER" id="PTHR10570:SF9">
    <property type="entry name" value="T-CELL SURFACE GLYCOPROTEIN CD3 EPSILON CHAIN"/>
    <property type="match status" value="1"/>
</dbReference>
<evidence type="ECO:0000313" key="7">
    <source>
        <dbReference type="EMBL" id="KAL3057092.1"/>
    </source>
</evidence>
<evidence type="ECO:0000313" key="8">
    <source>
        <dbReference type="Proteomes" id="UP001619887"/>
    </source>
</evidence>